<name>A0ABX2CM91_9BRAD</name>
<dbReference type="Proteomes" id="UP000886476">
    <property type="component" value="Unassembled WGS sequence"/>
</dbReference>
<sequence length="504" mass="53517">MFRHALRAALLAGGLLAGLSPALAESSRLALVIGQSAYRAVTPLPNPANDANAMAKMLAEAGFDVTRAADLSQRDLNREVGDFAAKIASKGPDTVALVFYAGHGLQIDGENYLVPVDVDPRREADIPLQAVRLNDLLNTLNSVPSRMRILLLDACRNNPFPAINQNAGRGLALVDTKTGAPGTFLSYSTSPGAEAEDGTGANSPYTTALLQAAREPGLPIEQAFKRVRVAVNKVTEGRQTPWDSSSLTEDFRFVVSADASAANAGPRPVVAKRSVDEWKRSLQGKPIEAANEIIVGDGSVEAYEAFVALYTAPPYGPQAREWLDLHNRMAAWNEAVLINTVAAYQGFLASYPDSDLTPTARKLIERLRNRPVVAPVVAAVNAAVPAAAPASPPVVPAAATAGPTCPCSQTPPPARKSETPKRVEEKPARKRDNDPPRRASRTPRRDPGDDVVVYAPPPPTRDYYGPPVRVAPPVSVGIGVGGGYRGGGYGRAPQSYPTRRGYGY</sequence>
<dbReference type="InterPro" id="IPR011600">
    <property type="entry name" value="Pept_C14_caspase"/>
</dbReference>
<dbReference type="RefSeq" id="WP_172114370.1">
    <property type="nucleotide sequence ID" value="NZ_JABFDN010000016.1"/>
</dbReference>
<feature type="compositionally biased region" description="Basic and acidic residues" evidence="1">
    <location>
        <begin position="415"/>
        <end position="448"/>
    </location>
</feature>
<dbReference type="SUPFAM" id="SSF52129">
    <property type="entry name" value="Caspase-like"/>
    <property type="match status" value="1"/>
</dbReference>
<keyword evidence="5" id="KW-1185">Reference proteome</keyword>
<evidence type="ECO:0000313" key="5">
    <source>
        <dbReference type="Proteomes" id="UP000886476"/>
    </source>
</evidence>
<keyword evidence="2" id="KW-0732">Signal</keyword>
<dbReference type="PANTHER" id="PTHR22576:SF37">
    <property type="entry name" value="MUCOSA-ASSOCIATED LYMPHOID TISSUE LYMPHOMA TRANSLOCATION PROTEIN 1"/>
    <property type="match status" value="1"/>
</dbReference>
<dbReference type="PANTHER" id="PTHR22576">
    <property type="entry name" value="MUCOSA ASSOCIATED LYMPHOID TISSUE LYMPHOMA TRANSLOCATION PROTEIN 1/PARACASPASE"/>
    <property type="match status" value="1"/>
</dbReference>
<gene>
    <name evidence="4" type="ORF">HL667_30225</name>
</gene>
<feature type="region of interest" description="Disordered" evidence="1">
    <location>
        <begin position="481"/>
        <end position="504"/>
    </location>
</feature>
<accession>A0ABX2CM91</accession>
<protein>
    <submittedName>
        <fullName evidence="4">Caspase family protein</fullName>
    </submittedName>
</protein>
<dbReference type="InterPro" id="IPR052039">
    <property type="entry name" value="Caspase-related_regulators"/>
</dbReference>
<evidence type="ECO:0000256" key="2">
    <source>
        <dbReference type="SAM" id="SignalP"/>
    </source>
</evidence>
<feature type="domain" description="Caspase family p20" evidence="3">
    <location>
        <begin position="26"/>
        <end position="159"/>
    </location>
</feature>
<dbReference type="PROSITE" id="PS50208">
    <property type="entry name" value="CASPASE_P20"/>
    <property type="match status" value="1"/>
</dbReference>
<evidence type="ECO:0000256" key="1">
    <source>
        <dbReference type="SAM" id="MobiDB-lite"/>
    </source>
</evidence>
<dbReference type="InterPro" id="IPR029030">
    <property type="entry name" value="Caspase-like_dom_sf"/>
</dbReference>
<feature type="chain" id="PRO_5045539649" evidence="2">
    <location>
        <begin position="25"/>
        <end position="504"/>
    </location>
</feature>
<feature type="signal peptide" evidence="2">
    <location>
        <begin position="1"/>
        <end position="24"/>
    </location>
</feature>
<feature type="region of interest" description="Disordered" evidence="1">
    <location>
        <begin position="389"/>
        <end position="468"/>
    </location>
</feature>
<comment type="caution">
    <text evidence="4">The sequence shown here is derived from an EMBL/GenBank/DDBJ whole genome shotgun (WGS) entry which is preliminary data.</text>
</comment>
<reference evidence="4" key="1">
    <citation type="submission" date="2020-05" db="EMBL/GenBank/DDBJ databases">
        <title>Nod-independent and nitrogen-fixing Bradyrhizobium aeschynomene sp. nov. isolated from nodules of Aeschynomene indica.</title>
        <authorList>
            <person name="Zhang Z."/>
        </authorList>
    </citation>
    <scope>NUCLEOTIDE SEQUENCE</scope>
    <source>
        <strain evidence="4">83012</strain>
    </source>
</reference>
<feature type="compositionally biased region" description="Gly residues" evidence="1">
    <location>
        <begin position="481"/>
        <end position="490"/>
    </location>
</feature>
<proteinExistence type="predicted"/>
<dbReference type="Pfam" id="PF00656">
    <property type="entry name" value="Peptidase_C14"/>
    <property type="match status" value="1"/>
</dbReference>
<evidence type="ECO:0000313" key="4">
    <source>
        <dbReference type="EMBL" id="NPU69316.1"/>
    </source>
</evidence>
<evidence type="ECO:0000259" key="3">
    <source>
        <dbReference type="PROSITE" id="PS50208"/>
    </source>
</evidence>
<dbReference type="EMBL" id="JABFDN010000016">
    <property type="protein sequence ID" value="NPU69316.1"/>
    <property type="molecule type" value="Genomic_DNA"/>
</dbReference>
<dbReference type="Gene3D" id="3.40.50.1460">
    <property type="match status" value="1"/>
</dbReference>
<organism evidence="4 5">
    <name type="scientific">Bradyrhizobium aeschynomenes</name>
    <dbReference type="NCBI Taxonomy" id="2734909"/>
    <lineage>
        <taxon>Bacteria</taxon>
        <taxon>Pseudomonadati</taxon>
        <taxon>Pseudomonadota</taxon>
        <taxon>Alphaproteobacteria</taxon>
        <taxon>Hyphomicrobiales</taxon>
        <taxon>Nitrobacteraceae</taxon>
        <taxon>Bradyrhizobium</taxon>
    </lineage>
</organism>
<dbReference type="InterPro" id="IPR001309">
    <property type="entry name" value="Pept_C14_p20"/>
</dbReference>